<organism evidence="1">
    <name type="scientific">Salmonella enterica subsp. enterica serovar Poona</name>
    <dbReference type="NCBI Taxonomy" id="436295"/>
    <lineage>
        <taxon>Bacteria</taxon>
        <taxon>Pseudomonadati</taxon>
        <taxon>Pseudomonadota</taxon>
        <taxon>Gammaproteobacteria</taxon>
        <taxon>Enterobacterales</taxon>
        <taxon>Enterobacteriaceae</taxon>
        <taxon>Salmonella</taxon>
    </lineage>
</organism>
<accession>A0A5V6NAT6</accession>
<dbReference type="AlphaFoldDB" id="A0A5V6NAT6"/>
<dbReference type="InterPro" id="IPR006441">
    <property type="entry name" value="Phage_P2_GpN"/>
</dbReference>
<gene>
    <name evidence="1" type="ORF">DLM27_08810</name>
</gene>
<dbReference type="Proteomes" id="UP000839895">
    <property type="component" value="Unassembled WGS sequence"/>
</dbReference>
<dbReference type="Pfam" id="PF05125">
    <property type="entry name" value="Phage_cap_P2"/>
    <property type="match status" value="1"/>
</dbReference>
<comment type="caution">
    <text evidence="1">The sequence shown here is derived from an EMBL/GenBank/DDBJ whole genome shotgun (WGS) entry which is preliminary data.</text>
</comment>
<name>A0A5V6NAT6_SALET</name>
<reference evidence="1" key="1">
    <citation type="submission" date="2018-05" db="EMBL/GenBank/DDBJ databases">
        <authorList>
            <person name="Ashton P.M."/>
            <person name="Dallman T."/>
            <person name="Nair S."/>
            <person name="De Pinna E."/>
            <person name="Peters T."/>
            <person name="Grant K."/>
        </authorList>
    </citation>
    <scope>NUCLEOTIDE SEQUENCE [LARGE SCALE GENOMIC DNA]</scope>
    <source>
        <strain evidence="1">127535</strain>
    </source>
</reference>
<dbReference type="EMBL" id="AAHDIV010000006">
    <property type="protein sequence ID" value="EBU8133814.1"/>
    <property type="molecule type" value="Genomic_DNA"/>
</dbReference>
<evidence type="ECO:0000313" key="1">
    <source>
        <dbReference type="EMBL" id="EBU8133814.1"/>
    </source>
</evidence>
<protein>
    <submittedName>
        <fullName evidence="1">Major capsid protein</fullName>
    </submittedName>
</protein>
<sequence>MRNFIMHDIINMQQLRASVFSTLEEAAQFVENVDLTLWQDRINSDYDNFDQVARPYMWPKDWFMSQIDYKRVYYGQPHNFAIGDLALSTGRGGDGRFIRAASMNNNKPELYEVDTGEVINWSDFMQIQNITSNKNLGVILMSALFNKMFVDDARIGFCGKHAGGVTDPKANPNGEDVAPGWHEIARQESNGTQIISDAVTIGAGGDFSCVDEAALHLINTKISAAYRNDPRLVVLVGYEMAARERLRLFNTASGASNIEAASAWGSTIAGKFAFIPPFMPGNRLCVTTLGNLHINIAAGTFKPEFVMDDKMKCFRSSALRYQGYGLTDVNLYAAFDESAVTYK</sequence>
<proteinExistence type="predicted"/>